<evidence type="ECO:0000313" key="2">
    <source>
        <dbReference type="Proteomes" id="UP000228920"/>
    </source>
</evidence>
<gene>
    <name evidence="1" type="ORF">COY32_01295</name>
</gene>
<sequence>MATLLEDIQKGSDWMVKGFEELGKKLDYTIESFKEIDLFFDEQSSNGKPIENSILSTNLGGIIFSLGAYVGETMIKNSTGAQWITDDKNPGDDMNSSVQFESGTLIWPMQKVIKRFELGSQDSIYFYGSQIIMRENSPDNTV</sequence>
<comment type="caution">
    <text evidence="1">The sequence shown here is derived from an EMBL/GenBank/DDBJ whole genome shotgun (WGS) entry which is preliminary data.</text>
</comment>
<evidence type="ECO:0000313" key="1">
    <source>
        <dbReference type="EMBL" id="PIZ47623.1"/>
    </source>
</evidence>
<dbReference type="Proteomes" id="UP000228920">
    <property type="component" value="Unassembled WGS sequence"/>
</dbReference>
<reference evidence="2" key="1">
    <citation type="submission" date="2017-09" db="EMBL/GenBank/DDBJ databases">
        <title>Depth-based differentiation of microbial function through sediment-hosted aquifers and enrichment of novel symbionts in the deep terrestrial subsurface.</title>
        <authorList>
            <person name="Probst A.J."/>
            <person name="Ladd B."/>
            <person name="Jarett J.K."/>
            <person name="Geller-Mcgrath D.E."/>
            <person name="Sieber C.M.K."/>
            <person name="Emerson J.B."/>
            <person name="Anantharaman K."/>
            <person name="Thomas B.C."/>
            <person name="Malmstrom R."/>
            <person name="Stieglmeier M."/>
            <person name="Klingl A."/>
            <person name="Woyke T."/>
            <person name="Ryan C.M."/>
            <person name="Banfield J.F."/>
        </authorList>
    </citation>
    <scope>NUCLEOTIDE SEQUENCE [LARGE SCALE GENOMIC DNA]</scope>
</reference>
<proteinExistence type="predicted"/>
<dbReference type="AlphaFoldDB" id="A0A2M7TL17"/>
<organism evidence="1 2">
    <name type="scientific">candidate division WWE3 bacterium CG_4_10_14_0_2_um_filter_41_14</name>
    <dbReference type="NCBI Taxonomy" id="1975072"/>
    <lineage>
        <taxon>Bacteria</taxon>
        <taxon>Katanobacteria</taxon>
    </lineage>
</organism>
<name>A0A2M7TL17_UNCKA</name>
<protein>
    <submittedName>
        <fullName evidence="1">Uncharacterized protein</fullName>
    </submittedName>
</protein>
<dbReference type="EMBL" id="PFNL01000035">
    <property type="protein sequence ID" value="PIZ47623.1"/>
    <property type="molecule type" value="Genomic_DNA"/>
</dbReference>
<accession>A0A2M7TL17</accession>